<feature type="compositionally biased region" description="Basic and acidic residues" evidence="2">
    <location>
        <begin position="60"/>
        <end position="93"/>
    </location>
</feature>
<dbReference type="EMBL" id="CAXIEN010000351">
    <property type="protein sequence ID" value="CAL1294684.1"/>
    <property type="molecule type" value="Genomic_DNA"/>
</dbReference>
<dbReference type="PANTHER" id="PTHR16768">
    <property type="entry name" value="DOWN REGULATED IN RENAL CARCINOMA 1/TU3A"/>
    <property type="match status" value="1"/>
</dbReference>
<evidence type="ECO:0000313" key="4">
    <source>
        <dbReference type="Proteomes" id="UP001497382"/>
    </source>
</evidence>
<evidence type="ECO:0000313" key="3">
    <source>
        <dbReference type="EMBL" id="CAL1294684.1"/>
    </source>
</evidence>
<keyword evidence="4" id="KW-1185">Reference proteome</keyword>
<keyword evidence="1" id="KW-0175">Coiled coil</keyword>
<feature type="region of interest" description="Disordered" evidence="2">
    <location>
        <begin position="247"/>
        <end position="274"/>
    </location>
</feature>
<protein>
    <submittedName>
        <fullName evidence="3">Uncharacterized protein</fullName>
    </submittedName>
</protein>
<dbReference type="InterPro" id="IPR009533">
    <property type="entry name" value="FAM107"/>
</dbReference>
<dbReference type="Proteomes" id="UP001497382">
    <property type="component" value="Unassembled WGS sequence"/>
</dbReference>
<proteinExistence type="predicted"/>
<comment type="caution">
    <text evidence="3">The sequence shown here is derived from an EMBL/GenBank/DDBJ whole genome shotgun (WGS) entry which is preliminary data.</text>
</comment>
<feature type="compositionally biased region" description="Low complexity" evidence="2">
    <location>
        <begin position="258"/>
        <end position="274"/>
    </location>
</feature>
<reference evidence="3 4" key="1">
    <citation type="submission" date="2024-04" db="EMBL/GenBank/DDBJ databases">
        <authorList>
            <person name="Rising A."/>
            <person name="Reimegard J."/>
            <person name="Sonavane S."/>
            <person name="Akerstrom W."/>
            <person name="Nylinder S."/>
            <person name="Hedman E."/>
            <person name="Kallberg Y."/>
        </authorList>
    </citation>
    <scope>NUCLEOTIDE SEQUENCE [LARGE SCALE GENOMIC DNA]</scope>
</reference>
<gene>
    <name evidence="3" type="ORF">LARSCL_LOCUS18870</name>
</gene>
<organism evidence="3 4">
    <name type="scientific">Larinioides sclopetarius</name>
    <dbReference type="NCBI Taxonomy" id="280406"/>
    <lineage>
        <taxon>Eukaryota</taxon>
        <taxon>Metazoa</taxon>
        <taxon>Ecdysozoa</taxon>
        <taxon>Arthropoda</taxon>
        <taxon>Chelicerata</taxon>
        <taxon>Arachnida</taxon>
        <taxon>Araneae</taxon>
        <taxon>Araneomorphae</taxon>
        <taxon>Entelegynae</taxon>
        <taxon>Araneoidea</taxon>
        <taxon>Araneidae</taxon>
        <taxon>Larinioides</taxon>
    </lineage>
</organism>
<dbReference type="Pfam" id="PF06625">
    <property type="entry name" value="DUF1151"/>
    <property type="match status" value="1"/>
</dbReference>
<evidence type="ECO:0000256" key="2">
    <source>
        <dbReference type="SAM" id="MobiDB-lite"/>
    </source>
</evidence>
<sequence>MAAVQNSDLVFFPYHAKLKTQPNLRTIPLGNVNARWSAWRRSDYFYPEMIPEPDYSDTESEGKSDAGYGDHSEDAGERLKALELKNENEDENRRRRMPPVAHIGEYNNKNESPRPKTIQFSDEELIKPKKPANPYLESMERQKLHKELKFNQKYGKQKGSQRTELQVALEKYTESKIKRDLAASRRSSLEKVLEQQARKIEMHEREGTRDVQPAWIEQLQRQHITKRSDPKADEFFRVHARVVNNIMNLESNDEDQASTDLSSGRSSSSSEHSD</sequence>
<name>A0AAV2BFJ9_9ARAC</name>
<dbReference type="PANTHER" id="PTHR16768:SF5">
    <property type="entry name" value="FI14214P"/>
    <property type="match status" value="1"/>
</dbReference>
<dbReference type="AlphaFoldDB" id="A0AAV2BFJ9"/>
<accession>A0AAV2BFJ9</accession>
<feature type="region of interest" description="Disordered" evidence="2">
    <location>
        <begin position="50"/>
        <end position="95"/>
    </location>
</feature>
<evidence type="ECO:0000256" key="1">
    <source>
        <dbReference type="ARBA" id="ARBA00023054"/>
    </source>
</evidence>